<proteinExistence type="predicted"/>
<dbReference type="Proteomes" id="UP001344906">
    <property type="component" value="Unassembled WGS sequence"/>
</dbReference>
<gene>
    <name evidence="1" type="ORF">KDH_08340</name>
</gene>
<name>A0ABQ6FK33_9CHLR</name>
<reference evidence="1 2" key="1">
    <citation type="submission" date="2023-02" db="EMBL/GenBank/DDBJ databases">
        <title>Dictyobacter halimunensis sp. nov., a new member of the class Ktedonobacteria from forest soil in a geothermal area.</title>
        <authorList>
            <person name="Rachmania M.K."/>
            <person name="Ningsih F."/>
            <person name="Sakai Y."/>
            <person name="Yabe S."/>
            <person name="Yokota A."/>
            <person name="Sjamsuridzal W."/>
        </authorList>
    </citation>
    <scope>NUCLEOTIDE SEQUENCE [LARGE SCALE GENOMIC DNA]</scope>
    <source>
        <strain evidence="1 2">S3.2.2.5</strain>
    </source>
</reference>
<protein>
    <submittedName>
        <fullName evidence="1">Peptidase</fullName>
    </submittedName>
</protein>
<dbReference type="SUPFAM" id="SSF52096">
    <property type="entry name" value="ClpP/crotonase"/>
    <property type="match status" value="1"/>
</dbReference>
<dbReference type="PANTHER" id="PTHR35984">
    <property type="entry name" value="PERIPLASMIC SERINE PROTEASE"/>
    <property type="match status" value="1"/>
</dbReference>
<dbReference type="Pfam" id="PF01972">
    <property type="entry name" value="SDH_protease"/>
    <property type="match status" value="1"/>
</dbReference>
<dbReference type="Gene3D" id="3.90.226.10">
    <property type="entry name" value="2-enoyl-CoA Hydratase, Chain A, domain 1"/>
    <property type="match status" value="1"/>
</dbReference>
<organism evidence="1 2">
    <name type="scientific">Dictyobacter halimunensis</name>
    <dbReference type="NCBI Taxonomy" id="3026934"/>
    <lineage>
        <taxon>Bacteria</taxon>
        <taxon>Bacillati</taxon>
        <taxon>Chloroflexota</taxon>
        <taxon>Ktedonobacteria</taxon>
        <taxon>Ktedonobacterales</taxon>
        <taxon>Dictyobacteraceae</taxon>
        <taxon>Dictyobacter</taxon>
    </lineage>
</organism>
<keyword evidence="2" id="KW-1185">Reference proteome</keyword>
<dbReference type="InterPro" id="IPR002825">
    <property type="entry name" value="Pept_S49_ser-pept_pro"/>
</dbReference>
<accession>A0ABQ6FK33</accession>
<evidence type="ECO:0000313" key="1">
    <source>
        <dbReference type="EMBL" id="GLV53983.1"/>
    </source>
</evidence>
<dbReference type="EMBL" id="BSRI01000001">
    <property type="protein sequence ID" value="GLV53983.1"/>
    <property type="molecule type" value="Genomic_DNA"/>
</dbReference>
<dbReference type="RefSeq" id="WP_338247702.1">
    <property type="nucleotide sequence ID" value="NZ_BSRI01000001.1"/>
</dbReference>
<dbReference type="PANTHER" id="PTHR35984:SF1">
    <property type="entry name" value="PERIPLASMIC SERINE PROTEASE"/>
    <property type="match status" value="1"/>
</dbReference>
<sequence length="307" mass="33140">MPENGIQSHIATLTELRGNPVIVYASVINDDGVRIAYECLRRMGHVSQLDVVLSTGGGTITAARRLALLLREYASRIAILVPYRARSAGTLLCLSANELTLGPMAELGPLDPQVGTAGAMPPDAPPAISAQDIQAFPAMAKDWFGVERAEDRLQVLALVAQRIFPTSLSAFYRFDRLARQVADELLAYQLPDAGADVRQGIVQQLVAGYAAHDYAITRAEARCMGLQVRVPPDREEQCLWDLEQALRLQFAAKPGEVERSVTALIASASVIAREVYQLADGSPGAPGTPSSAGNRLRSSWEFEECAL</sequence>
<evidence type="ECO:0000313" key="2">
    <source>
        <dbReference type="Proteomes" id="UP001344906"/>
    </source>
</evidence>
<comment type="caution">
    <text evidence="1">The sequence shown here is derived from an EMBL/GenBank/DDBJ whole genome shotgun (WGS) entry which is preliminary data.</text>
</comment>
<dbReference type="InterPro" id="IPR029045">
    <property type="entry name" value="ClpP/crotonase-like_dom_sf"/>
</dbReference>